<comment type="caution">
    <text evidence="2">The sequence shown here is derived from an EMBL/GenBank/DDBJ whole genome shotgun (WGS) entry which is preliminary data.</text>
</comment>
<keyword evidence="1" id="KW-0812">Transmembrane</keyword>
<proteinExistence type="predicted"/>
<dbReference type="Gene3D" id="2.170.120.30">
    <property type="match status" value="2"/>
</dbReference>
<evidence type="ECO:0000313" key="2">
    <source>
        <dbReference type="EMBL" id="EFW03383.1"/>
    </source>
</evidence>
<evidence type="ECO:0000313" key="3">
    <source>
        <dbReference type="Proteomes" id="UP000003157"/>
    </source>
</evidence>
<dbReference type="GeneID" id="78228674"/>
<dbReference type="InterPro" id="IPR053154">
    <property type="entry name" value="c-di-AMP_regulator"/>
</dbReference>
<sequence>MSPRQNKEKRDVHDSTTEFFLKVVQKEKEAASKESTTKENISATKTKTIDTVGRFYNYINQTLDKILSSKASIMILSFAMAGVLFYSIAGKDILTSPTSGSTLENVPVVVENLDSSLELSGVPESVTVGLIGPSLDIYKVNFTKDYQIYLDLADYEKGEYTVNLRSRNFPETLRVMPVPSTLKIKLLPKIDATFDLGYRFINEEKLDTEYSVSVEEMAETSVILRASQETLQKVVRVEANIDVADKTEAFEQDAKIKAYDANDKELNVEISPTTVHVKCNVASYSKVVPVQAQFVGDIPAGYEISNYRLSQSQITIYGLEEKIKDISVVKVDVDVSDVKSNTTITNVAFKRGNGINKFSSETVDVTVEVEKVITKKIEKVPIKVLNNTENYKVSFAGEGGYATVSVTGTEAKIASLTADNIQASVDVDGLRVGTRRVDVKTAVDDEKIKIELLSSSKVTINIERN</sequence>
<dbReference type="RefSeq" id="WP_008790529.1">
    <property type="nucleotide sequence ID" value="NZ_AKCB01000001.1"/>
</dbReference>
<feature type="transmembrane region" description="Helical" evidence="1">
    <location>
        <begin position="71"/>
        <end position="89"/>
    </location>
</feature>
<protein>
    <recommendedName>
        <fullName evidence="4">YbbR family protein</fullName>
    </recommendedName>
</protein>
<dbReference type="EMBL" id="ADKX01000048">
    <property type="protein sequence ID" value="EFW03383.1"/>
    <property type="molecule type" value="Genomic_DNA"/>
</dbReference>
<dbReference type="Proteomes" id="UP000003157">
    <property type="component" value="Unassembled WGS sequence"/>
</dbReference>
<dbReference type="STRING" id="100884.GCA_000269565_00780"/>
<reference evidence="2 3" key="1">
    <citation type="submission" date="2010-12" db="EMBL/GenBank/DDBJ databases">
        <title>The Genome Sequence of Coprobacillus sp. strain 29_1.</title>
        <authorList>
            <consortium name="The Broad Institute Genome Sequencing Platform"/>
            <person name="Earl A."/>
            <person name="Ward D."/>
            <person name="Feldgarden M."/>
            <person name="Gevers D."/>
            <person name="Daigneault M."/>
            <person name="Sibley C.D."/>
            <person name="White A."/>
            <person name="Strauss J."/>
            <person name="Allen-Vercoe E."/>
            <person name="Young S.K."/>
            <person name="Zeng Q."/>
            <person name="Gargeya S."/>
            <person name="Fitzgerald M."/>
            <person name="Haas B."/>
            <person name="Abouelleil A."/>
            <person name="Alvarado L."/>
            <person name="Arachchi H.M."/>
            <person name="Berlin A."/>
            <person name="Brown A."/>
            <person name="Chapman S.B."/>
            <person name="Chen Z."/>
            <person name="Dunbar C."/>
            <person name="Freedman E."/>
            <person name="Gearin G."/>
            <person name="Gellesch M."/>
            <person name="Goldberg J."/>
            <person name="Griggs A."/>
            <person name="Gujja S."/>
            <person name="Heilman E."/>
            <person name="Heiman D."/>
            <person name="Howarth C."/>
            <person name="Larson L."/>
            <person name="Lui A."/>
            <person name="MacDonald P.J.P."/>
            <person name="Mehta T."/>
            <person name="Montmayeur A."/>
            <person name="Murphy C."/>
            <person name="Neiman D."/>
            <person name="Pearson M."/>
            <person name="Priest M."/>
            <person name="Roberts A."/>
            <person name="Saif S."/>
            <person name="Shea T."/>
            <person name="Shenoy N."/>
            <person name="Sisk P."/>
            <person name="Stolte C."/>
            <person name="Sykes S."/>
            <person name="White J."/>
            <person name="Yandava C."/>
            <person name="Nusbaum C."/>
            <person name="Birren B."/>
        </authorList>
    </citation>
    <scope>NUCLEOTIDE SEQUENCE [LARGE SCALE GENOMIC DNA]</scope>
    <source>
        <strain evidence="2 3">29_1</strain>
    </source>
</reference>
<gene>
    <name evidence="2" type="ORF">HMPREF9488_03447</name>
</gene>
<dbReference type="Gene3D" id="2.170.120.40">
    <property type="entry name" value="YbbR-like domain"/>
    <property type="match status" value="2"/>
</dbReference>
<keyword evidence="1" id="KW-0472">Membrane</keyword>
<dbReference type="OrthoDB" id="1769748at2"/>
<accession>E7GFA4</accession>
<name>E7GFA4_9FIRM</name>
<evidence type="ECO:0000256" key="1">
    <source>
        <dbReference type="SAM" id="Phobius"/>
    </source>
</evidence>
<evidence type="ECO:0008006" key="4">
    <source>
        <dbReference type="Google" id="ProtNLM"/>
    </source>
</evidence>
<dbReference type="PANTHER" id="PTHR37804">
    <property type="entry name" value="CDAA REGULATORY PROTEIN CDAR"/>
    <property type="match status" value="1"/>
</dbReference>
<keyword evidence="1" id="KW-1133">Transmembrane helix</keyword>
<dbReference type="PANTHER" id="PTHR37804:SF1">
    <property type="entry name" value="CDAA REGULATORY PROTEIN CDAR"/>
    <property type="match status" value="1"/>
</dbReference>
<dbReference type="AlphaFoldDB" id="E7GFA4"/>
<dbReference type="eggNOG" id="COG4856">
    <property type="taxonomic scope" value="Bacteria"/>
</dbReference>
<dbReference type="HOGENOM" id="CLU_039811_3_2_9"/>
<dbReference type="InterPro" id="IPR012505">
    <property type="entry name" value="YbbR"/>
</dbReference>
<dbReference type="Pfam" id="PF07949">
    <property type="entry name" value="YbbR"/>
    <property type="match status" value="1"/>
</dbReference>
<keyword evidence="3" id="KW-1185">Reference proteome</keyword>
<organism evidence="2 3">
    <name type="scientific">Coprobacillus cateniformis</name>
    <dbReference type="NCBI Taxonomy" id="100884"/>
    <lineage>
        <taxon>Bacteria</taxon>
        <taxon>Bacillati</taxon>
        <taxon>Bacillota</taxon>
        <taxon>Erysipelotrichia</taxon>
        <taxon>Erysipelotrichales</taxon>
        <taxon>Coprobacillaceae</taxon>
        <taxon>Coprobacillus</taxon>
    </lineage>
</organism>